<dbReference type="Proteomes" id="UP001304423">
    <property type="component" value="Chromosome"/>
</dbReference>
<dbReference type="AlphaFoldDB" id="A0AAP7BG17"/>
<name>A0AAP7BG17_9GAMM</name>
<dbReference type="RefSeq" id="WP_022634519.1">
    <property type="nucleotide sequence ID" value="NZ_CP017454.1"/>
</dbReference>
<proteinExistence type="predicted"/>
<organism evidence="3 4">
    <name type="scientific">Dickeya solani</name>
    <dbReference type="NCBI Taxonomy" id="1089444"/>
    <lineage>
        <taxon>Bacteria</taxon>
        <taxon>Pseudomonadati</taxon>
        <taxon>Pseudomonadota</taxon>
        <taxon>Gammaproteobacteria</taxon>
        <taxon>Enterobacterales</taxon>
        <taxon>Pectobacteriaceae</taxon>
        <taxon>Dickeya</taxon>
    </lineage>
</organism>
<feature type="signal peptide" evidence="2">
    <location>
        <begin position="1"/>
        <end position="28"/>
    </location>
</feature>
<keyword evidence="2" id="KW-0732">Signal</keyword>
<dbReference type="GeneID" id="43517644"/>
<accession>A0AAP7BG17</accession>
<evidence type="ECO:0000313" key="3">
    <source>
        <dbReference type="EMBL" id="WOA52763.1"/>
    </source>
</evidence>
<feature type="region of interest" description="Disordered" evidence="1">
    <location>
        <begin position="30"/>
        <end position="50"/>
    </location>
</feature>
<evidence type="ECO:0000256" key="1">
    <source>
        <dbReference type="SAM" id="MobiDB-lite"/>
    </source>
</evidence>
<evidence type="ECO:0000313" key="4">
    <source>
        <dbReference type="Proteomes" id="UP001304423"/>
    </source>
</evidence>
<sequence length="111" mass="11367">MTSLSKICRTAALIAGISLISAISVASAHPEGAEPPAFGKPGAFPPPPGFPPPLPALYQASLQATDPVQAVNKLVANVPQGNGKTYEVSISVREIPPMPQPEPHAPNAANK</sequence>
<dbReference type="EMBL" id="CP136339">
    <property type="protein sequence ID" value="WOA52763.1"/>
    <property type="molecule type" value="Genomic_DNA"/>
</dbReference>
<reference evidence="3" key="1">
    <citation type="submission" date="2023-10" db="EMBL/GenBank/DDBJ databases">
        <title>Clonality and diversity in the soft rot Dickeya solani phytopathogen.</title>
        <authorList>
            <person name="Pedron J."/>
            <person name="Van Gijsegem F."/>
            <person name="Portier P."/>
            <person name="Taghouti G."/>
        </authorList>
    </citation>
    <scope>NUCLEOTIDE SEQUENCE</scope>
    <source>
        <strain evidence="3">CFBP5647</strain>
    </source>
</reference>
<protein>
    <submittedName>
        <fullName evidence="3">Uncharacterized protein</fullName>
    </submittedName>
</protein>
<gene>
    <name evidence="3" type="ORF">RXA29_00395</name>
</gene>
<evidence type="ECO:0000256" key="2">
    <source>
        <dbReference type="SAM" id="SignalP"/>
    </source>
</evidence>
<feature type="chain" id="PRO_5042996750" evidence="2">
    <location>
        <begin position="29"/>
        <end position="111"/>
    </location>
</feature>
<feature type="compositionally biased region" description="Low complexity" evidence="1">
    <location>
        <begin position="30"/>
        <end position="42"/>
    </location>
</feature>